<gene>
    <name evidence="1" type="ORF">GUJ93_ZPchr0002g24423</name>
</gene>
<accession>A0A8J5S9E1</accession>
<dbReference type="EMBL" id="JAAALK010000287">
    <property type="protein sequence ID" value="KAG8058495.1"/>
    <property type="molecule type" value="Genomic_DNA"/>
</dbReference>
<sequence length="169" mass="18098">MLVELWTKNWQGVKEGEQFQAVQKKKVGRNKSGRGPPVAVRQSTRIKRDGVSIVAKAQRRADSKNDISGMSRFAILHSVDDDCLERIAVGSGVNLGPSKEVITEQIQLIKAREMAQALLFTAQKSHIVESGVSSEGVLVDGVSYDKGADGEGTSGPGLSLVEGDVLVNP</sequence>
<evidence type="ECO:0000313" key="2">
    <source>
        <dbReference type="Proteomes" id="UP000729402"/>
    </source>
</evidence>
<organism evidence="1 2">
    <name type="scientific">Zizania palustris</name>
    <name type="common">Northern wild rice</name>
    <dbReference type="NCBI Taxonomy" id="103762"/>
    <lineage>
        <taxon>Eukaryota</taxon>
        <taxon>Viridiplantae</taxon>
        <taxon>Streptophyta</taxon>
        <taxon>Embryophyta</taxon>
        <taxon>Tracheophyta</taxon>
        <taxon>Spermatophyta</taxon>
        <taxon>Magnoliopsida</taxon>
        <taxon>Liliopsida</taxon>
        <taxon>Poales</taxon>
        <taxon>Poaceae</taxon>
        <taxon>BOP clade</taxon>
        <taxon>Oryzoideae</taxon>
        <taxon>Oryzeae</taxon>
        <taxon>Zizaniinae</taxon>
        <taxon>Zizania</taxon>
    </lineage>
</organism>
<reference evidence="1" key="2">
    <citation type="submission" date="2021-02" db="EMBL/GenBank/DDBJ databases">
        <authorList>
            <person name="Kimball J.A."/>
            <person name="Haas M.W."/>
            <person name="Macchietto M."/>
            <person name="Kono T."/>
            <person name="Duquette J."/>
            <person name="Shao M."/>
        </authorList>
    </citation>
    <scope>NUCLEOTIDE SEQUENCE</scope>
    <source>
        <tissue evidence="1">Fresh leaf tissue</tissue>
    </source>
</reference>
<dbReference type="AlphaFoldDB" id="A0A8J5S9E1"/>
<keyword evidence="2" id="KW-1185">Reference proteome</keyword>
<name>A0A8J5S9E1_ZIZPA</name>
<reference evidence="1" key="1">
    <citation type="journal article" date="2021" name="bioRxiv">
        <title>Whole Genome Assembly and Annotation of Northern Wild Rice, Zizania palustris L., Supports a Whole Genome Duplication in the Zizania Genus.</title>
        <authorList>
            <person name="Haas M."/>
            <person name="Kono T."/>
            <person name="Macchietto M."/>
            <person name="Millas R."/>
            <person name="McGilp L."/>
            <person name="Shao M."/>
            <person name="Duquette J."/>
            <person name="Hirsch C.N."/>
            <person name="Kimball J."/>
        </authorList>
    </citation>
    <scope>NUCLEOTIDE SEQUENCE</scope>
    <source>
        <tissue evidence="1">Fresh leaf tissue</tissue>
    </source>
</reference>
<evidence type="ECO:0000313" key="1">
    <source>
        <dbReference type="EMBL" id="KAG8058495.1"/>
    </source>
</evidence>
<protein>
    <submittedName>
        <fullName evidence="1">Uncharacterized protein</fullName>
    </submittedName>
</protein>
<proteinExistence type="predicted"/>
<dbReference type="Proteomes" id="UP000729402">
    <property type="component" value="Unassembled WGS sequence"/>
</dbReference>
<comment type="caution">
    <text evidence="1">The sequence shown here is derived from an EMBL/GenBank/DDBJ whole genome shotgun (WGS) entry which is preliminary data.</text>
</comment>